<feature type="signal peptide" evidence="3">
    <location>
        <begin position="1"/>
        <end position="19"/>
    </location>
</feature>
<evidence type="ECO:0000256" key="3">
    <source>
        <dbReference type="SAM" id="SignalP"/>
    </source>
</evidence>
<keyword evidence="2" id="KW-0472">Membrane</keyword>
<dbReference type="AlphaFoldDB" id="A0AAD5UBL1"/>
<proteinExistence type="predicted"/>
<reference evidence="4" key="1">
    <citation type="submission" date="2020-05" db="EMBL/GenBank/DDBJ databases">
        <title>Phylogenomic resolution of chytrid fungi.</title>
        <authorList>
            <person name="Stajich J.E."/>
            <person name="Amses K."/>
            <person name="Simmons R."/>
            <person name="Seto K."/>
            <person name="Myers J."/>
            <person name="Bonds A."/>
            <person name="Quandt C.A."/>
            <person name="Barry K."/>
            <person name="Liu P."/>
            <person name="Grigoriev I."/>
            <person name="Longcore J.E."/>
            <person name="James T.Y."/>
        </authorList>
    </citation>
    <scope>NUCLEOTIDE SEQUENCE</scope>
    <source>
        <strain evidence="4">PLAUS21</strain>
    </source>
</reference>
<organism evidence="4 5">
    <name type="scientific">Boothiomyces macroporosus</name>
    <dbReference type="NCBI Taxonomy" id="261099"/>
    <lineage>
        <taxon>Eukaryota</taxon>
        <taxon>Fungi</taxon>
        <taxon>Fungi incertae sedis</taxon>
        <taxon>Chytridiomycota</taxon>
        <taxon>Chytridiomycota incertae sedis</taxon>
        <taxon>Chytridiomycetes</taxon>
        <taxon>Rhizophydiales</taxon>
        <taxon>Terramycetaceae</taxon>
        <taxon>Boothiomyces</taxon>
    </lineage>
</organism>
<feature type="transmembrane region" description="Helical" evidence="2">
    <location>
        <begin position="162"/>
        <end position="183"/>
    </location>
</feature>
<evidence type="ECO:0000256" key="2">
    <source>
        <dbReference type="SAM" id="Phobius"/>
    </source>
</evidence>
<name>A0AAD5UBL1_9FUNG</name>
<evidence type="ECO:0000313" key="4">
    <source>
        <dbReference type="EMBL" id="KAJ3253383.1"/>
    </source>
</evidence>
<accession>A0AAD5UBL1</accession>
<keyword evidence="5" id="KW-1185">Reference proteome</keyword>
<dbReference type="EMBL" id="JADGKB010000111">
    <property type="protein sequence ID" value="KAJ3253383.1"/>
    <property type="molecule type" value="Genomic_DNA"/>
</dbReference>
<protein>
    <recommendedName>
        <fullName evidence="6">Mid2 domain-containing protein</fullName>
    </recommendedName>
</protein>
<dbReference type="Proteomes" id="UP001210925">
    <property type="component" value="Unassembled WGS sequence"/>
</dbReference>
<evidence type="ECO:0008006" key="6">
    <source>
        <dbReference type="Google" id="ProtNLM"/>
    </source>
</evidence>
<keyword evidence="2" id="KW-1133">Transmembrane helix</keyword>
<comment type="caution">
    <text evidence="4">The sequence shown here is derived from an EMBL/GenBank/DDBJ whole genome shotgun (WGS) entry which is preliminary data.</text>
</comment>
<keyword evidence="2" id="KW-0812">Transmembrane</keyword>
<sequence length="338" mass="36751">MIILLLLYIFDCKPVSVFADSKIPLGQKIFKDSFGANAQSLQGTDGNETPSDGFLNFPVVEATGLPSALPSVTQSPIPATQTVEIINVDPTVTSNVIIINTDTTSTVSSVTATSIQNTTTTSIPTTVAILPLLPTATTTPTPSTTQSSLLESTGQFINQNKMILIIVGSTIGMLLLIFMGIYLRPKRKQPPLMDLNNPDSIPVLSTIGNSQVFGGQKDILLKPDNPFKGQTPLTSPAQFEYRPPQTQRRLNQPQIPQTRSNYQKKYNQIPQKALVKQASYSLDPRDSMYTDDDAAVSLAMHALSERLESDDSSVGLSRRPSLVSNFRTTFLSSVYNPK</sequence>
<feature type="chain" id="PRO_5042219612" description="Mid2 domain-containing protein" evidence="3">
    <location>
        <begin position="20"/>
        <end position="338"/>
    </location>
</feature>
<evidence type="ECO:0000313" key="5">
    <source>
        <dbReference type="Proteomes" id="UP001210925"/>
    </source>
</evidence>
<gene>
    <name evidence="4" type="ORF">HK103_000703</name>
</gene>
<feature type="region of interest" description="Disordered" evidence="1">
    <location>
        <begin position="224"/>
        <end position="251"/>
    </location>
</feature>
<evidence type="ECO:0000256" key="1">
    <source>
        <dbReference type="SAM" id="MobiDB-lite"/>
    </source>
</evidence>
<keyword evidence="3" id="KW-0732">Signal</keyword>